<name>A0A6M3KP13_9ZZZZ</name>
<gene>
    <name evidence="2" type="ORF">MM415A00290_0023</name>
    <name evidence="1" type="ORF">MM415B00199_0025</name>
</gene>
<evidence type="ECO:0000313" key="1">
    <source>
        <dbReference type="EMBL" id="QJA67570.1"/>
    </source>
</evidence>
<sequence>MAALGTITGTIERIRTEDGRPPLVVIALTCTASADDNSYPSTIINDLAGVSDYDLRGLKLYSVATIPGTVGPTDNTDLVLNDRYGIDIMAGAGVNLIDNTAKNRSVIGIASAILVTGDITCAITGNAVPSAVTTIVLELIGV</sequence>
<proteinExistence type="predicted"/>
<accession>A0A6M3KP13</accession>
<reference evidence="2" key="1">
    <citation type="submission" date="2020-03" db="EMBL/GenBank/DDBJ databases">
        <title>The deep terrestrial virosphere.</title>
        <authorList>
            <person name="Holmfeldt K."/>
            <person name="Nilsson E."/>
            <person name="Simone D."/>
            <person name="Lopez-Fernandez M."/>
            <person name="Wu X."/>
            <person name="de Brujin I."/>
            <person name="Lundin D."/>
            <person name="Andersson A."/>
            <person name="Bertilsson S."/>
            <person name="Dopson M."/>
        </authorList>
    </citation>
    <scope>NUCLEOTIDE SEQUENCE</scope>
    <source>
        <strain evidence="2">MM415A00290</strain>
        <strain evidence="1">MM415B00199</strain>
    </source>
</reference>
<organism evidence="2">
    <name type="scientific">viral metagenome</name>
    <dbReference type="NCBI Taxonomy" id="1070528"/>
    <lineage>
        <taxon>unclassified sequences</taxon>
        <taxon>metagenomes</taxon>
        <taxon>organismal metagenomes</taxon>
    </lineage>
</organism>
<dbReference type="EMBL" id="MT142509">
    <property type="protein sequence ID" value="QJA83371.1"/>
    <property type="molecule type" value="Genomic_DNA"/>
</dbReference>
<dbReference type="AlphaFoldDB" id="A0A6M3KP13"/>
<protein>
    <submittedName>
        <fullName evidence="2">Uncharacterized protein</fullName>
    </submittedName>
</protein>
<dbReference type="EMBL" id="MT141573">
    <property type="protein sequence ID" value="QJA67570.1"/>
    <property type="molecule type" value="Genomic_DNA"/>
</dbReference>
<evidence type="ECO:0000313" key="2">
    <source>
        <dbReference type="EMBL" id="QJA83371.1"/>
    </source>
</evidence>